<dbReference type="Pfam" id="PF01084">
    <property type="entry name" value="Ribosomal_S18"/>
    <property type="match status" value="1"/>
</dbReference>
<evidence type="ECO:0000313" key="6">
    <source>
        <dbReference type="EMBL" id="CAK9438359.1"/>
    </source>
</evidence>
<evidence type="ECO:0000256" key="3">
    <source>
        <dbReference type="ARBA" id="ARBA00023274"/>
    </source>
</evidence>
<dbReference type="Proteomes" id="UP001497383">
    <property type="component" value="Chromosome 3"/>
</dbReference>
<feature type="region of interest" description="Disordered" evidence="5">
    <location>
        <begin position="45"/>
        <end position="107"/>
    </location>
</feature>
<comment type="similarity">
    <text evidence="1">Belongs to the bacterial ribosomal protein bS18 family.</text>
</comment>
<dbReference type="PANTHER" id="PTHR13479:SF40">
    <property type="entry name" value="SMALL RIBOSOMAL SUBUNIT PROTEIN BS18M"/>
    <property type="match status" value="1"/>
</dbReference>
<dbReference type="EMBL" id="OZ022407">
    <property type="protein sequence ID" value="CAK9438359.1"/>
    <property type="molecule type" value="Genomic_DNA"/>
</dbReference>
<dbReference type="InterPro" id="IPR001648">
    <property type="entry name" value="Ribosomal_bS18"/>
</dbReference>
<feature type="compositionally biased region" description="Polar residues" evidence="5">
    <location>
        <begin position="86"/>
        <end position="107"/>
    </location>
</feature>
<evidence type="ECO:0000256" key="4">
    <source>
        <dbReference type="ARBA" id="ARBA00035264"/>
    </source>
</evidence>
<dbReference type="RefSeq" id="XP_066829521.1">
    <property type="nucleotide sequence ID" value="XM_066972598.1"/>
</dbReference>
<keyword evidence="3" id="KW-0687">Ribonucleoprotein</keyword>
<feature type="compositionally biased region" description="Basic and acidic residues" evidence="5">
    <location>
        <begin position="73"/>
        <end position="85"/>
    </location>
</feature>
<dbReference type="InterPro" id="IPR036870">
    <property type="entry name" value="Ribosomal_bS18_sf"/>
</dbReference>
<evidence type="ECO:0000256" key="1">
    <source>
        <dbReference type="ARBA" id="ARBA00005589"/>
    </source>
</evidence>
<organism evidence="6 7">
    <name type="scientific">Lodderomyces beijingensis</name>
    <dbReference type="NCBI Taxonomy" id="1775926"/>
    <lineage>
        <taxon>Eukaryota</taxon>
        <taxon>Fungi</taxon>
        <taxon>Dikarya</taxon>
        <taxon>Ascomycota</taxon>
        <taxon>Saccharomycotina</taxon>
        <taxon>Pichiomycetes</taxon>
        <taxon>Debaryomycetaceae</taxon>
        <taxon>Candida/Lodderomyces clade</taxon>
        <taxon>Lodderomyces</taxon>
    </lineage>
</organism>
<protein>
    <recommendedName>
        <fullName evidence="4">Small ribosomal subunit protein bS18m</fullName>
    </recommendedName>
</protein>
<accession>A0ABP0ZKF6</accession>
<feature type="compositionally biased region" description="Polar residues" evidence="5">
    <location>
        <begin position="47"/>
        <end position="72"/>
    </location>
</feature>
<dbReference type="PANTHER" id="PTHR13479">
    <property type="entry name" value="30S RIBOSOMAL PROTEIN S18"/>
    <property type="match status" value="1"/>
</dbReference>
<keyword evidence="7" id="KW-1185">Reference proteome</keyword>
<reference evidence="6 7" key="1">
    <citation type="submission" date="2024-03" db="EMBL/GenBank/DDBJ databases">
        <authorList>
            <person name="Brejova B."/>
        </authorList>
    </citation>
    <scope>NUCLEOTIDE SEQUENCE [LARGE SCALE GENOMIC DNA]</scope>
    <source>
        <strain evidence="6 7">CBS 14171</strain>
    </source>
</reference>
<evidence type="ECO:0000313" key="7">
    <source>
        <dbReference type="Proteomes" id="UP001497383"/>
    </source>
</evidence>
<name>A0ABP0ZKF6_9ASCO</name>
<keyword evidence="2" id="KW-0689">Ribosomal protein</keyword>
<dbReference type="SUPFAM" id="SSF46911">
    <property type="entry name" value="Ribosomal protein S18"/>
    <property type="match status" value="1"/>
</dbReference>
<gene>
    <name evidence="6" type="ORF">LODBEIA_P25830</name>
</gene>
<sequence length="238" mass="26660">MLSRVNLLRGTSSPVCKLTRTVFTQARILQDGKIPAAAAAPEGVQEQAASSIDNGAFSNSSSKITRPRNNFRNSKEASPTRDQLKSKTSWGKGSNGSLPQKSAQATISEQLSEITEMQSEEPIYVAQSLERKFMDGDAYNPFDFSLNRIRMERKQRQKRFQSPEDPFEKSGINPETLYLMPEILSNFLTSTGQIMPRSQTGCSATNQRRLTAAIRTARNLGLLASVHRHYRYMPQRNI</sequence>
<evidence type="ECO:0000256" key="5">
    <source>
        <dbReference type="SAM" id="MobiDB-lite"/>
    </source>
</evidence>
<proteinExistence type="inferred from homology"/>
<dbReference type="PRINTS" id="PR00974">
    <property type="entry name" value="RIBOSOMALS18"/>
</dbReference>
<dbReference type="GeneID" id="92207779"/>
<dbReference type="Gene3D" id="4.10.640.10">
    <property type="entry name" value="Ribosomal protein S18"/>
    <property type="match status" value="1"/>
</dbReference>
<evidence type="ECO:0000256" key="2">
    <source>
        <dbReference type="ARBA" id="ARBA00022980"/>
    </source>
</evidence>